<comment type="catalytic activity">
    <reaction evidence="7">
        <text>L-threonyl-[protein] + ATP = O-phospho-L-threonyl-[protein] + ADP + H(+)</text>
        <dbReference type="Rhea" id="RHEA:46608"/>
        <dbReference type="Rhea" id="RHEA-COMP:11060"/>
        <dbReference type="Rhea" id="RHEA-COMP:11605"/>
        <dbReference type="ChEBI" id="CHEBI:15378"/>
        <dbReference type="ChEBI" id="CHEBI:30013"/>
        <dbReference type="ChEBI" id="CHEBI:30616"/>
        <dbReference type="ChEBI" id="CHEBI:61977"/>
        <dbReference type="ChEBI" id="CHEBI:456216"/>
        <dbReference type="EC" id="2.7.11.1"/>
    </reaction>
</comment>
<evidence type="ECO:0000256" key="5">
    <source>
        <dbReference type="ARBA" id="ARBA00022777"/>
    </source>
</evidence>
<evidence type="ECO:0000256" key="10">
    <source>
        <dbReference type="SAM" id="Coils"/>
    </source>
</evidence>
<name>A0ABR3FD67_9AGAR</name>
<evidence type="ECO:0000256" key="4">
    <source>
        <dbReference type="ARBA" id="ARBA00022741"/>
    </source>
</evidence>
<feature type="compositionally biased region" description="Polar residues" evidence="11">
    <location>
        <begin position="771"/>
        <end position="787"/>
    </location>
</feature>
<evidence type="ECO:0000256" key="8">
    <source>
        <dbReference type="ARBA" id="ARBA00048679"/>
    </source>
</evidence>
<feature type="compositionally biased region" description="Low complexity" evidence="11">
    <location>
        <begin position="730"/>
        <end position="745"/>
    </location>
</feature>
<feature type="region of interest" description="Disordered" evidence="11">
    <location>
        <begin position="491"/>
        <end position="576"/>
    </location>
</feature>
<protein>
    <recommendedName>
        <fullName evidence="1">non-specific serine/threonine protein kinase</fullName>
        <ecNumber evidence="1">2.7.11.1</ecNumber>
    </recommendedName>
</protein>
<dbReference type="Gene3D" id="3.30.200.20">
    <property type="entry name" value="Phosphorylase Kinase, domain 1"/>
    <property type="match status" value="2"/>
</dbReference>
<dbReference type="CDD" id="cd08217">
    <property type="entry name" value="STKc_Nek2"/>
    <property type="match status" value="1"/>
</dbReference>
<dbReference type="InterPro" id="IPR017441">
    <property type="entry name" value="Protein_kinase_ATP_BS"/>
</dbReference>
<feature type="compositionally biased region" description="Basic and acidic residues" evidence="11">
    <location>
        <begin position="652"/>
        <end position="665"/>
    </location>
</feature>
<evidence type="ECO:0000313" key="14">
    <source>
        <dbReference type="Proteomes" id="UP001465976"/>
    </source>
</evidence>
<feature type="compositionally biased region" description="Basic and acidic residues" evidence="11">
    <location>
        <begin position="922"/>
        <end position="933"/>
    </location>
</feature>
<accession>A0ABR3FD67</accession>
<dbReference type="InterPro" id="IPR008271">
    <property type="entry name" value="Ser/Thr_kinase_AS"/>
</dbReference>
<dbReference type="PROSITE" id="PS00108">
    <property type="entry name" value="PROTEIN_KINASE_ST"/>
    <property type="match status" value="1"/>
</dbReference>
<keyword evidence="2" id="KW-0723">Serine/threonine-protein kinase</keyword>
<feature type="region of interest" description="Disordered" evidence="11">
    <location>
        <begin position="642"/>
        <end position="875"/>
    </location>
</feature>
<dbReference type="Pfam" id="PF00069">
    <property type="entry name" value="Pkinase"/>
    <property type="match status" value="2"/>
</dbReference>
<dbReference type="InterPro" id="IPR051131">
    <property type="entry name" value="NEK_Ser/Thr_kinase_NIMA"/>
</dbReference>
<keyword evidence="5" id="KW-0418">Kinase</keyword>
<proteinExistence type="predicted"/>
<feature type="compositionally biased region" description="Acidic residues" evidence="11">
    <location>
        <begin position="677"/>
        <end position="687"/>
    </location>
</feature>
<feature type="compositionally biased region" description="Polar residues" evidence="11">
    <location>
        <begin position="907"/>
        <end position="919"/>
    </location>
</feature>
<evidence type="ECO:0000259" key="12">
    <source>
        <dbReference type="PROSITE" id="PS50011"/>
    </source>
</evidence>
<feature type="binding site" evidence="9">
    <location>
        <position position="38"/>
    </location>
    <ligand>
        <name>ATP</name>
        <dbReference type="ChEBI" id="CHEBI:30616"/>
    </ligand>
</feature>
<dbReference type="InterPro" id="IPR011009">
    <property type="entry name" value="Kinase-like_dom_sf"/>
</dbReference>
<feature type="domain" description="Protein kinase" evidence="12">
    <location>
        <begin position="9"/>
        <end position="292"/>
    </location>
</feature>
<feature type="region of interest" description="Disordered" evidence="11">
    <location>
        <begin position="897"/>
        <end position="933"/>
    </location>
</feature>
<keyword evidence="10" id="KW-0175">Coiled coil</keyword>
<keyword evidence="4 9" id="KW-0547">Nucleotide-binding</keyword>
<dbReference type="PROSITE" id="PS50011">
    <property type="entry name" value="PROTEIN_KINASE_DOM"/>
    <property type="match status" value="1"/>
</dbReference>
<dbReference type="InterPro" id="IPR000719">
    <property type="entry name" value="Prot_kinase_dom"/>
</dbReference>
<dbReference type="Gene3D" id="1.10.510.10">
    <property type="entry name" value="Transferase(Phosphotransferase) domain 1"/>
    <property type="match status" value="1"/>
</dbReference>
<dbReference type="SUPFAM" id="SSF56112">
    <property type="entry name" value="Protein kinase-like (PK-like)"/>
    <property type="match status" value="1"/>
</dbReference>
<keyword evidence="6 9" id="KW-0067">ATP-binding</keyword>
<evidence type="ECO:0000256" key="3">
    <source>
        <dbReference type="ARBA" id="ARBA00022679"/>
    </source>
</evidence>
<dbReference type="PROSITE" id="PS00107">
    <property type="entry name" value="PROTEIN_KINASE_ATP"/>
    <property type="match status" value="1"/>
</dbReference>
<evidence type="ECO:0000256" key="2">
    <source>
        <dbReference type="ARBA" id="ARBA00022527"/>
    </source>
</evidence>
<organism evidence="13 14">
    <name type="scientific">Marasmius crinis-equi</name>
    <dbReference type="NCBI Taxonomy" id="585013"/>
    <lineage>
        <taxon>Eukaryota</taxon>
        <taxon>Fungi</taxon>
        <taxon>Dikarya</taxon>
        <taxon>Basidiomycota</taxon>
        <taxon>Agaricomycotina</taxon>
        <taxon>Agaricomycetes</taxon>
        <taxon>Agaricomycetidae</taxon>
        <taxon>Agaricales</taxon>
        <taxon>Marasmiineae</taxon>
        <taxon>Marasmiaceae</taxon>
        <taxon>Marasmius</taxon>
    </lineage>
</organism>
<dbReference type="SMART" id="SM00220">
    <property type="entry name" value="S_TKc"/>
    <property type="match status" value="1"/>
</dbReference>
<feature type="compositionally biased region" description="Polar residues" evidence="11">
    <location>
        <begin position="137"/>
        <end position="151"/>
    </location>
</feature>
<evidence type="ECO:0000313" key="13">
    <source>
        <dbReference type="EMBL" id="KAL0573250.1"/>
    </source>
</evidence>
<feature type="region of interest" description="Disordered" evidence="11">
    <location>
        <begin position="132"/>
        <end position="151"/>
    </location>
</feature>
<dbReference type="EMBL" id="JBAHYK010000524">
    <property type="protein sequence ID" value="KAL0573250.1"/>
    <property type="molecule type" value="Genomic_DNA"/>
</dbReference>
<dbReference type="EC" id="2.7.11.1" evidence="1"/>
<feature type="compositionally biased region" description="Basic residues" evidence="11">
    <location>
        <begin position="753"/>
        <end position="763"/>
    </location>
</feature>
<keyword evidence="14" id="KW-1185">Reference proteome</keyword>
<keyword evidence="3" id="KW-0808">Transferase</keyword>
<reference evidence="13 14" key="1">
    <citation type="submission" date="2024-02" db="EMBL/GenBank/DDBJ databases">
        <title>A draft genome for the cacao thread blight pathogen Marasmius crinis-equi.</title>
        <authorList>
            <person name="Cohen S.P."/>
            <person name="Baruah I.K."/>
            <person name="Amoako-Attah I."/>
            <person name="Bukari Y."/>
            <person name="Meinhardt L.W."/>
            <person name="Bailey B.A."/>
        </authorList>
    </citation>
    <scope>NUCLEOTIDE SEQUENCE [LARGE SCALE GENOMIC DNA]</scope>
    <source>
        <strain evidence="13 14">GH-76</strain>
    </source>
</reference>
<sequence length="933" mass="103849">MATLFLEQYEPLDIIGNGSFGIIRKVRRKSDGAIFARKELNFERMSERDRKQIVAEVNILKDLQHENIVRYHDRYVDREAGILYILMEYCSGGDLSTIIKQAQRHNKPLPEDTIWNYFMQILLALQQCHHPNGHGRNGSTGTSGFESDSTNQQRRMQILHRDLKPDNIFLSESNTVKLGDFGLSKALAHTSFANTYVGTPYYMSPELMQEKAYDSKSDIWSLGCLIYELCALKPPFHEAKTHAELSILIRNGRIPPLPKGYSQSLGAVIKSMLNLNPAMRPSAAQLLQNERLDLVLKISEAEKMFATVKSHRTNLMSREREIVSRETACQEREQQLSMVVSQRDAEIASMKQALAQSQEQQQRTQAELETAVREAIAKREQELRVLVLKREEEVAAAMAKREEEIIASVNRREQELNDAWTSREEQIRKEVEERVRWVEERATWVEERATWVETREKELEDVEGWLDGVRIELEEEEKRLDDVRSTVEENMKKWEETAKGRTASKGRTNKPPLEEVKNLLEPLSRLGSENAENDSTPVTAATAKPPRKNQNVKPRSPSPFPGLATPAPAPSRVRPLPPASAMKGVVLTSTGELLATPAHGPVPFTPSPPGATITPTALPSVDLTKLFVESPKVGLDFGKIFERTDGSNAGHSETDNEDRTERLSKGWEGVRTINPDTENEEDDDDESPPPSPSWRKEKEFNRTSSSRSWGREASARRRERTRDDDDDTQKSSGSSNTSSTKKQGSVVTAPPTRLRRPSIRRRGSGALPGSVSDSMNLNGNGSSSQKQKPVPLPLPHPHLHSNSSEAPAGTCSGRVMQRTHSAPASAQPAVDFDLDDDENLPSPFLKRVEKERSVSTNSLGFHGNNPTGTVAGRKRASNGNNLLRAVAAVNSAAAHERGGSGFAMTPASGNTNTRASTLSARKASEEARKALSR</sequence>
<feature type="compositionally biased region" description="Polar residues" evidence="11">
    <location>
        <begin position="854"/>
        <end position="868"/>
    </location>
</feature>
<evidence type="ECO:0000256" key="7">
    <source>
        <dbReference type="ARBA" id="ARBA00047899"/>
    </source>
</evidence>
<dbReference type="PANTHER" id="PTHR44899">
    <property type="entry name" value="CAMK FAMILY PROTEIN KINASE"/>
    <property type="match status" value="1"/>
</dbReference>
<evidence type="ECO:0000256" key="11">
    <source>
        <dbReference type="SAM" id="MobiDB-lite"/>
    </source>
</evidence>
<evidence type="ECO:0000256" key="6">
    <source>
        <dbReference type="ARBA" id="ARBA00022840"/>
    </source>
</evidence>
<dbReference type="PANTHER" id="PTHR44899:SF10">
    <property type="entry name" value="NIMA-RELATED KINASE 2"/>
    <property type="match status" value="1"/>
</dbReference>
<feature type="compositionally biased region" description="Basic and acidic residues" evidence="11">
    <location>
        <begin position="709"/>
        <end position="723"/>
    </location>
</feature>
<gene>
    <name evidence="13" type="ORF">V5O48_008697</name>
</gene>
<evidence type="ECO:0000256" key="9">
    <source>
        <dbReference type="PROSITE-ProRule" id="PRU10141"/>
    </source>
</evidence>
<comment type="caution">
    <text evidence="13">The sequence shown here is derived from an EMBL/GenBank/DDBJ whole genome shotgun (WGS) entry which is preliminary data.</text>
</comment>
<evidence type="ECO:0000256" key="1">
    <source>
        <dbReference type="ARBA" id="ARBA00012513"/>
    </source>
</evidence>
<dbReference type="Proteomes" id="UP001465976">
    <property type="component" value="Unassembled WGS sequence"/>
</dbReference>
<comment type="catalytic activity">
    <reaction evidence="8">
        <text>L-seryl-[protein] + ATP = O-phospho-L-seryl-[protein] + ADP + H(+)</text>
        <dbReference type="Rhea" id="RHEA:17989"/>
        <dbReference type="Rhea" id="RHEA-COMP:9863"/>
        <dbReference type="Rhea" id="RHEA-COMP:11604"/>
        <dbReference type="ChEBI" id="CHEBI:15378"/>
        <dbReference type="ChEBI" id="CHEBI:29999"/>
        <dbReference type="ChEBI" id="CHEBI:30616"/>
        <dbReference type="ChEBI" id="CHEBI:83421"/>
        <dbReference type="ChEBI" id="CHEBI:456216"/>
        <dbReference type="EC" id="2.7.11.1"/>
    </reaction>
</comment>
<feature type="coiled-coil region" evidence="10">
    <location>
        <begin position="347"/>
        <end position="374"/>
    </location>
</feature>